<dbReference type="PANTHER" id="PTHR33734:SF22">
    <property type="entry name" value="MEMBRANE-BOUND LYTIC MUREIN TRANSGLYCOSYLASE D"/>
    <property type="match status" value="1"/>
</dbReference>
<accession>A0A227J0N2</accession>
<feature type="non-terminal residue" evidence="2">
    <location>
        <position position="1"/>
    </location>
</feature>
<dbReference type="AlphaFoldDB" id="A0A227J0N2"/>
<dbReference type="Pfam" id="PF01476">
    <property type="entry name" value="LysM"/>
    <property type="match status" value="2"/>
</dbReference>
<proteinExistence type="predicted"/>
<evidence type="ECO:0000259" key="1">
    <source>
        <dbReference type="PROSITE" id="PS51782"/>
    </source>
</evidence>
<feature type="domain" description="LysM" evidence="1">
    <location>
        <begin position="8"/>
        <end position="51"/>
    </location>
</feature>
<dbReference type="SUPFAM" id="SSF54106">
    <property type="entry name" value="LysM domain"/>
    <property type="match status" value="1"/>
</dbReference>
<evidence type="ECO:0000313" key="3">
    <source>
        <dbReference type="Proteomes" id="UP000214596"/>
    </source>
</evidence>
<dbReference type="Gene3D" id="3.10.350.10">
    <property type="entry name" value="LysM domain"/>
    <property type="match status" value="1"/>
</dbReference>
<dbReference type="PROSITE" id="PS51782">
    <property type="entry name" value="LYSM"/>
    <property type="match status" value="1"/>
</dbReference>
<sequence length="92" mass="9946">FSPSSKPMVHIVKRGESLSVIANKYGTNSKALMAENKLKSTSLAVGQKLRIPSAGKIQVPSKPITIETETITHIVKSGEFLGKIASHYKVKL</sequence>
<dbReference type="PANTHER" id="PTHR33734">
    <property type="entry name" value="LYSM DOMAIN-CONTAINING GPI-ANCHORED PROTEIN 2"/>
    <property type="match status" value="1"/>
</dbReference>
<organism evidence="2 3">
    <name type="scientific">Vibrio parahaemolyticus</name>
    <dbReference type="NCBI Taxonomy" id="670"/>
    <lineage>
        <taxon>Bacteria</taxon>
        <taxon>Pseudomonadati</taxon>
        <taxon>Pseudomonadota</taxon>
        <taxon>Gammaproteobacteria</taxon>
        <taxon>Vibrionales</taxon>
        <taxon>Vibrionaceae</taxon>
        <taxon>Vibrio</taxon>
    </lineage>
</organism>
<gene>
    <name evidence="2" type="ORF">CA163_33855</name>
</gene>
<name>A0A227J0N2_VIBPH</name>
<protein>
    <submittedName>
        <fullName evidence="2">N-acetylmuramoyl-L-alanine amidase</fullName>
    </submittedName>
</protein>
<dbReference type="InterPro" id="IPR036779">
    <property type="entry name" value="LysM_dom_sf"/>
</dbReference>
<comment type="caution">
    <text evidence="2">The sequence shown here is derived from an EMBL/GenBank/DDBJ whole genome shotgun (WGS) entry which is preliminary data.</text>
</comment>
<reference evidence="2 3" key="1">
    <citation type="journal article" date="2017" name="Appl. Environ. Microbiol.">
        <title>Parallel evolution of two clades of a major Atlantic endemic Vibrio parahaemolyticus pathogen lineage by independent acquisition of related pathogenicity islands.</title>
        <authorList>
            <person name="Xu F."/>
            <person name="Gonzalez-Escalona N."/>
            <person name="Drees K.P."/>
            <person name="Sebra R.P."/>
            <person name="Cooper V.S."/>
            <person name="Jones S.H."/>
            <person name="Whistler C.A."/>
        </authorList>
    </citation>
    <scope>NUCLEOTIDE SEQUENCE [LARGE SCALE GENOMIC DNA]</scope>
    <source>
        <strain evidence="2 3">MAVP-3</strain>
    </source>
</reference>
<dbReference type="CDD" id="cd00118">
    <property type="entry name" value="LysM"/>
    <property type="match status" value="1"/>
</dbReference>
<dbReference type="GO" id="GO:0008932">
    <property type="term" value="F:lytic endotransglycosylase activity"/>
    <property type="evidence" value="ECO:0007669"/>
    <property type="project" value="TreeGrafter"/>
</dbReference>
<evidence type="ECO:0000313" key="2">
    <source>
        <dbReference type="EMBL" id="OXE28448.1"/>
    </source>
</evidence>
<feature type="non-terminal residue" evidence="2">
    <location>
        <position position="92"/>
    </location>
</feature>
<dbReference type="Proteomes" id="UP000214596">
    <property type="component" value="Unassembled WGS sequence"/>
</dbReference>
<dbReference type="InterPro" id="IPR018392">
    <property type="entry name" value="LysM"/>
</dbReference>
<dbReference type="SMART" id="SM00257">
    <property type="entry name" value="LysM"/>
    <property type="match status" value="1"/>
</dbReference>
<dbReference type="EMBL" id="NIXT01004341">
    <property type="protein sequence ID" value="OXE28448.1"/>
    <property type="molecule type" value="Genomic_DNA"/>
</dbReference>